<feature type="transmembrane region" description="Helical" evidence="6">
    <location>
        <begin position="393"/>
        <end position="414"/>
    </location>
</feature>
<dbReference type="Pfam" id="PF13520">
    <property type="entry name" value="AA_permease_2"/>
    <property type="match status" value="1"/>
</dbReference>
<evidence type="ECO:0000313" key="8">
    <source>
        <dbReference type="Proteomes" id="UP001218218"/>
    </source>
</evidence>
<feature type="transmembrane region" description="Helical" evidence="6">
    <location>
        <begin position="187"/>
        <end position="207"/>
    </location>
</feature>
<dbReference type="AlphaFoldDB" id="A0AAD7AM14"/>
<evidence type="ECO:0000256" key="5">
    <source>
        <dbReference type="ARBA" id="ARBA00023136"/>
    </source>
</evidence>
<comment type="subcellular location">
    <subcellularLocation>
        <location evidence="1">Membrane</location>
        <topology evidence="1">Multi-pass membrane protein</topology>
    </subcellularLocation>
</comment>
<evidence type="ECO:0000256" key="1">
    <source>
        <dbReference type="ARBA" id="ARBA00004141"/>
    </source>
</evidence>
<keyword evidence="5 6" id="KW-0472">Membrane</keyword>
<evidence type="ECO:0000256" key="2">
    <source>
        <dbReference type="ARBA" id="ARBA00022448"/>
    </source>
</evidence>
<dbReference type="InterPro" id="IPR002293">
    <property type="entry name" value="AA/rel_permease1"/>
</dbReference>
<keyword evidence="2" id="KW-0813">Transport</keyword>
<sequence length="540" mass="57530">MTKNIAYCEEKDLDTKKNAEELLENATIVTSGEVGTASRARVNASGHVDQLDRQYGLLSICATALTIDNAWVALGGSITVAVANGGAPGIIYEFLASSVYYGFVAMSIAELASSIPSAGGVYHWSSVAGGNYGRSIASLLTQTLTYRAGLINFYGWLFALASGVLIPANVVVQMYVVFHPDVLVQPWHIFVAFVLINWICCLTVIFFNRYMPALQRFGLFMIIVGGLVTIIVLASAKSHASASFVFTDWENGTGWPGGVAFVTGMLNGAFAIGTPDSVTHMAEELPHPRTDLPKAIAAQILLGALTGFVYAVALMFSVTDLDAVLNSNGSFPLAVVYAQATGNKAGTFGLLLIVLLSIMIAIFGGFITTGRIYWALARDNVTPFSSFFSQASALLSCPVPATLFCAILTTALGAVQLGSKTALADLGGSFIILSTTSYAMAILPHILSGRKNVPQGPFWMGRAGFFVNTMSVLLIVFTNAIFCLPYALPATVPAMNYNSVILIGCVALTTFWWIIHGRTQYPGPRLPHLDAAGHKIDDEI</sequence>
<evidence type="ECO:0000256" key="4">
    <source>
        <dbReference type="ARBA" id="ARBA00022989"/>
    </source>
</evidence>
<name>A0AAD7AM14_9AGAR</name>
<gene>
    <name evidence="7" type="ORF">DFH08DRAFT_910798</name>
</gene>
<feature type="transmembrane region" description="Helical" evidence="6">
    <location>
        <begin position="465"/>
        <end position="488"/>
    </location>
</feature>
<proteinExistence type="predicted"/>
<feature type="transmembrane region" description="Helical" evidence="6">
    <location>
        <begin position="295"/>
        <end position="318"/>
    </location>
</feature>
<dbReference type="Gene3D" id="1.20.1740.10">
    <property type="entry name" value="Amino acid/polyamine transporter I"/>
    <property type="match status" value="1"/>
</dbReference>
<comment type="caution">
    <text evidence="7">The sequence shown here is derived from an EMBL/GenBank/DDBJ whole genome shotgun (WGS) entry which is preliminary data.</text>
</comment>
<evidence type="ECO:0000256" key="6">
    <source>
        <dbReference type="SAM" id="Phobius"/>
    </source>
</evidence>
<feature type="transmembrane region" description="Helical" evidence="6">
    <location>
        <begin position="494"/>
        <end position="515"/>
    </location>
</feature>
<dbReference type="PANTHER" id="PTHR45649">
    <property type="entry name" value="AMINO-ACID PERMEASE BAT1"/>
    <property type="match status" value="1"/>
</dbReference>
<keyword evidence="3 6" id="KW-0812">Transmembrane</keyword>
<feature type="transmembrane region" description="Helical" evidence="6">
    <location>
        <begin position="153"/>
        <end position="175"/>
    </location>
</feature>
<dbReference type="PIRSF" id="PIRSF006060">
    <property type="entry name" value="AA_transporter"/>
    <property type="match status" value="1"/>
</dbReference>
<dbReference type="EMBL" id="JARIHO010000004">
    <property type="protein sequence ID" value="KAJ7362642.1"/>
    <property type="molecule type" value="Genomic_DNA"/>
</dbReference>
<protein>
    <submittedName>
        <fullName evidence="7">Choline transport protein</fullName>
    </submittedName>
</protein>
<dbReference type="GO" id="GO:0022857">
    <property type="term" value="F:transmembrane transporter activity"/>
    <property type="evidence" value="ECO:0007669"/>
    <property type="project" value="InterPro"/>
</dbReference>
<feature type="transmembrane region" description="Helical" evidence="6">
    <location>
        <begin position="426"/>
        <end position="444"/>
    </location>
</feature>
<feature type="transmembrane region" description="Helical" evidence="6">
    <location>
        <begin position="348"/>
        <end position="373"/>
    </location>
</feature>
<keyword evidence="4 6" id="KW-1133">Transmembrane helix</keyword>
<dbReference type="Proteomes" id="UP001218218">
    <property type="component" value="Unassembled WGS sequence"/>
</dbReference>
<evidence type="ECO:0000256" key="3">
    <source>
        <dbReference type="ARBA" id="ARBA00022692"/>
    </source>
</evidence>
<dbReference type="GO" id="GO:0016020">
    <property type="term" value="C:membrane"/>
    <property type="evidence" value="ECO:0007669"/>
    <property type="project" value="UniProtKB-SubCell"/>
</dbReference>
<dbReference type="PANTHER" id="PTHR45649:SF27">
    <property type="entry name" value="CHOLINE TRANSPORTER (EUROFUNG)"/>
    <property type="match status" value="1"/>
</dbReference>
<feature type="transmembrane region" description="Helical" evidence="6">
    <location>
        <begin position="219"/>
        <end position="236"/>
    </location>
</feature>
<keyword evidence="8" id="KW-1185">Reference proteome</keyword>
<reference evidence="7" key="1">
    <citation type="submission" date="2023-03" db="EMBL/GenBank/DDBJ databases">
        <title>Massive genome expansion in bonnet fungi (Mycena s.s.) driven by repeated elements and novel gene families across ecological guilds.</title>
        <authorList>
            <consortium name="Lawrence Berkeley National Laboratory"/>
            <person name="Harder C.B."/>
            <person name="Miyauchi S."/>
            <person name="Viragh M."/>
            <person name="Kuo A."/>
            <person name="Thoen E."/>
            <person name="Andreopoulos B."/>
            <person name="Lu D."/>
            <person name="Skrede I."/>
            <person name="Drula E."/>
            <person name="Henrissat B."/>
            <person name="Morin E."/>
            <person name="Kohler A."/>
            <person name="Barry K."/>
            <person name="LaButti K."/>
            <person name="Morin E."/>
            <person name="Salamov A."/>
            <person name="Lipzen A."/>
            <person name="Mereny Z."/>
            <person name="Hegedus B."/>
            <person name="Baldrian P."/>
            <person name="Stursova M."/>
            <person name="Weitz H."/>
            <person name="Taylor A."/>
            <person name="Grigoriev I.V."/>
            <person name="Nagy L.G."/>
            <person name="Martin F."/>
            <person name="Kauserud H."/>
        </authorList>
    </citation>
    <scope>NUCLEOTIDE SEQUENCE</scope>
    <source>
        <strain evidence="7">CBHHK002</strain>
    </source>
</reference>
<organism evidence="7 8">
    <name type="scientific">Mycena albidolilacea</name>
    <dbReference type="NCBI Taxonomy" id="1033008"/>
    <lineage>
        <taxon>Eukaryota</taxon>
        <taxon>Fungi</taxon>
        <taxon>Dikarya</taxon>
        <taxon>Basidiomycota</taxon>
        <taxon>Agaricomycotina</taxon>
        <taxon>Agaricomycetes</taxon>
        <taxon>Agaricomycetidae</taxon>
        <taxon>Agaricales</taxon>
        <taxon>Marasmiineae</taxon>
        <taxon>Mycenaceae</taxon>
        <taxon>Mycena</taxon>
    </lineage>
</organism>
<evidence type="ECO:0000313" key="7">
    <source>
        <dbReference type="EMBL" id="KAJ7362642.1"/>
    </source>
</evidence>
<accession>A0AAD7AM14</accession>